<keyword evidence="1" id="KW-1133">Transmembrane helix</keyword>
<accession>A0A3L9ZZM8</accession>
<reference evidence="2 3" key="1">
    <citation type="submission" date="2018-10" db="EMBL/GenBank/DDBJ databases">
        <title>Genomic Encyclopedia of Archaeal and Bacterial Type Strains, Phase II (KMG-II): from individual species to whole genera.</title>
        <authorList>
            <person name="Goeker M."/>
        </authorList>
    </citation>
    <scope>NUCLEOTIDE SEQUENCE [LARGE SCALE GENOMIC DNA]</scope>
    <source>
        <strain evidence="2 3">DSM 19727</strain>
    </source>
</reference>
<name>A0A3L9ZZM8_9FLAO</name>
<gene>
    <name evidence="2" type="ORF">BC961_0568</name>
</gene>
<evidence type="ECO:0008006" key="4">
    <source>
        <dbReference type="Google" id="ProtNLM"/>
    </source>
</evidence>
<feature type="transmembrane region" description="Helical" evidence="1">
    <location>
        <begin position="34"/>
        <end position="52"/>
    </location>
</feature>
<organism evidence="2 3">
    <name type="scientific">Flavobacterium weaverense</name>
    <dbReference type="NCBI Taxonomy" id="271156"/>
    <lineage>
        <taxon>Bacteria</taxon>
        <taxon>Pseudomonadati</taxon>
        <taxon>Bacteroidota</taxon>
        <taxon>Flavobacteriia</taxon>
        <taxon>Flavobacteriales</taxon>
        <taxon>Flavobacteriaceae</taxon>
        <taxon>Flavobacterium</taxon>
    </lineage>
</organism>
<dbReference type="Proteomes" id="UP000280368">
    <property type="component" value="Unassembled WGS sequence"/>
</dbReference>
<keyword evidence="1" id="KW-0472">Membrane</keyword>
<keyword evidence="1" id="KW-0812">Transmembrane</keyword>
<dbReference type="AlphaFoldDB" id="A0A3L9ZZM8"/>
<proteinExistence type="predicted"/>
<comment type="caution">
    <text evidence="2">The sequence shown here is derived from an EMBL/GenBank/DDBJ whole genome shotgun (WGS) entry which is preliminary data.</text>
</comment>
<keyword evidence="3" id="KW-1185">Reference proteome</keyword>
<feature type="transmembrane region" description="Helical" evidence="1">
    <location>
        <begin position="12"/>
        <end position="28"/>
    </location>
</feature>
<evidence type="ECO:0000256" key="1">
    <source>
        <dbReference type="SAM" id="Phobius"/>
    </source>
</evidence>
<protein>
    <recommendedName>
        <fullName evidence="4">LPXTG-motif cell wall-anchored protein</fullName>
    </recommendedName>
</protein>
<sequence length="58" mass="6768">MNFDSFKNIPTMYLYFGSVICFVLASSNKDTNVNLYYLLMVIGVLLFVFGLFKRSRKQ</sequence>
<evidence type="ECO:0000313" key="3">
    <source>
        <dbReference type="Proteomes" id="UP000280368"/>
    </source>
</evidence>
<evidence type="ECO:0000313" key="2">
    <source>
        <dbReference type="EMBL" id="RMA78193.1"/>
    </source>
</evidence>
<dbReference type="EMBL" id="REFH01000007">
    <property type="protein sequence ID" value="RMA78193.1"/>
    <property type="molecule type" value="Genomic_DNA"/>
</dbReference>